<dbReference type="PANTHER" id="PTHR12128">
    <property type="entry name" value="DIHYDRODIPICOLINATE SYNTHASE"/>
    <property type="match status" value="1"/>
</dbReference>
<dbReference type="PANTHER" id="PTHR12128:SF66">
    <property type="entry name" value="4-HYDROXY-2-OXOGLUTARATE ALDOLASE, MITOCHONDRIAL"/>
    <property type="match status" value="1"/>
</dbReference>
<feature type="active site" description="Proton donor/acceptor" evidence="2">
    <location>
        <position position="136"/>
    </location>
</feature>
<dbReference type="Gene3D" id="3.20.20.70">
    <property type="entry name" value="Aldolase class I"/>
    <property type="match status" value="1"/>
</dbReference>
<proteinExistence type="predicted"/>
<evidence type="ECO:0000256" key="1">
    <source>
        <dbReference type="ARBA" id="ARBA00023239"/>
    </source>
</evidence>
<dbReference type="GO" id="GO:0008840">
    <property type="term" value="F:4-hydroxy-tetrahydrodipicolinate synthase activity"/>
    <property type="evidence" value="ECO:0007669"/>
    <property type="project" value="TreeGrafter"/>
</dbReference>
<keyword evidence="1" id="KW-0456">Lyase</keyword>
<reference evidence="4 5" key="1">
    <citation type="submission" date="2015-06" db="EMBL/GenBank/DDBJ databases">
        <title>New insights into the roles of widespread benthic archaea in carbon and nitrogen cycling.</title>
        <authorList>
            <person name="Lazar C.S."/>
            <person name="Baker B.J."/>
            <person name="Seitz K.W."/>
            <person name="Hyde A.S."/>
            <person name="Dick G.J."/>
            <person name="Hinrichs K.-U."/>
            <person name="Teske A.P."/>
        </authorList>
    </citation>
    <scope>NUCLEOTIDE SEQUENCE [LARGE SCALE GENOMIC DNA]</scope>
    <source>
        <strain evidence="4">DG-45</strain>
    </source>
</reference>
<dbReference type="Proteomes" id="UP000037210">
    <property type="component" value="Unassembled WGS sequence"/>
</dbReference>
<dbReference type="GO" id="GO:0008675">
    <property type="term" value="F:2-dehydro-3-deoxy-phosphogluconate aldolase activity"/>
    <property type="evidence" value="ECO:0007669"/>
    <property type="project" value="UniProtKB-ARBA"/>
</dbReference>
<evidence type="ECO:0000256" key="3">
    <source>
        <dbReference type="PIRSR" id="PIRSR001365-2"/>
    </source>
</evidence>
<evidence type="ECO:0000313" key="4">
    <source>
        <dbReference type="EMBL" id="KON29325.1"/>
    </source>
</evidence>
<sequence>MTEVFKGIYCVLLTAFKDDYSFDEERMRGHIDRVIEGGSDGVIPSGSTGQFAYLTGSEREKLITVTIDQVNGRVPTFAGTAAPSTAETIRWSKFAEDAGASAVMVVNPYYGHHADEALYQHFKSIAESVDLPVMLYNNTVTSGNDLKPELVARLAEVDNIDYIKECVSARRMQEIRLLCGDKMNLFSGVDDLLFECFTLGGVGAVSGGANAFPSQIKRLYALIWEKKDLEAAREYWYKLLPIALLSEEDSHWIYNLKEMCDIVGDPMGPRRPPLLPLPREKKEHLRKVVESFMAQIA</sequence>
<dbReference type="Pfam" id="PF00701">
    <property type="entry name" value="DHDPS"/>
    <property type="match status" value="1"/>
</dbReference>
<dbReference type="EMBL" id="LFWZ01000068">
    <property type="protein sequence ID" value="KON29325.1"/>
    <property type="molecule type" value="Genomic_DNA"/>
</dbReference>
<comment type="caution">
    <text evidence="4">The sequence shown here is derived from an EMBL/GenBank/DDBJ whole genome shotgun (WGS) entry which is preliminary data.</text>
</comment>
<feature type="active site" description="Schiff-base intermediate with substrate" evidence="2">
    <location>
        <position position="164"/>
    </location>
</feature>
<dbReference type="CDD" id="cd00408">
    <property type="entry name" value="DHDPS-like"/>
    <property type="match status" value="1"/>
</dbReference>
<feature type="binding site" evidence="3">
    <location>
        <position position="48"/>
    </location>
    <ligand>
        <name>pyruvate</name>
        <dbReference type="ChEBI" id="CHEBI:15361"/>
    </ligand>
</feature>
<dbReference type="PRINTS" id="PR00146">
    <property type="entry name" value="DHPICSNTHASE"/>
</dbReference>
<dbReference type="InterPro" id="IPR002220">
    <property type="entry name" value="DapA-like"/>
</dbReference>
<dbReference type="AlphaFoldDB" id="A0A0M0BLU5"/>
<evidence type="ECO:0000313" key="5">
    <source>
        <dbReference type="Proteomes" id="UP000037210"/>
    </source>
</evidence>
<accession>A0A0M0BLU5</accession>
<dbReference type="PIRSF" id="PIRSF001365">
    <property type="entry name" value="DHDPS"/>
    <property type="match status" value="1"/>
</dbReference>
<evidence type="ECO:0008006" key="6">
    <source>
        <dbReference type="Google" id="ProtNLM"/>
    </source>
</evidence>
<dbReference type="GO" id="GO:0005829">
    <property type="term" value="C:cytosol"/>
    <property type="evidence" value="ECO:0007669"/>
    <property type="project" value="TreeGrafter"/>
</dbReference>
<feature type="binding site" evidence="3">
    <location>
        <position position="205"/>
    </location>
    <ligand>
        <name>pyruvate</name>
        <dbReference type="ChEBI" id="CHEBI:15361"/>
    </ligand>
</feature>
<name>A0A0M0BLU5_9ARCH</name>
<dbReference type="InterPro" id="IPR013785">
    <property type="entry name" value="Aldolase_TIM"/>
</dbReference>
<protein>
    <recommendedName>
        <fullName evidence="6">4-hydroxy-tetrahydrodipicolinate synthase</fullName>
    </recommendedName>
</protein>
<dbReference type="SMART" id="SM01130">
    <property type="entry name" value="DHDPS"/>
    <property type="match status" value="1"/>
</dbReference>
<evidence type="ECO:0000256" key="2">
    <source>
        <dbReference type="PIRSR" id="PIRSR001365-1"/>
    </source>
</evidence>
<dbReference type="SUPFAM" id="SSF51569">
    <property type="entry name" value="Aldolase"/>
    <property type="match status" value="1"/>
</dbReference>
<organism evidence="4 5">
    <name type="scientific">miscellaneous Crenarchaeota group-15 archaeon DG-45</name>
    <dbReference type="NCBI Taxonomy" id="1685127"/>
    <lineage>
        <taxon>Archaea</taxon>
        <taxon>Candidatus Bathyarchaeota</taxon>
        <taxon>MCG-15</taxon>
    </lineage>
</organism>
<gene>
    <name evidence="4" type="ORF">AC482_06760</name>
</gene>